<evidence type="ECO:0000256" key="1">
    <source>
        <dbReference type="SAM" id="MobiDB-lite"/>
    </source>
</evidence>
<accession>A0A8S2XMW0</accession>
<protein>
    <submittedName>
        <fullName evidence="2">Uncharacterized protein</fullName>
    </submittedName>
</protein>
<sequence length="58" mass="6320">MADFKVFANSFNPNNSTQALKRGLIAVINLGYQCISNSSDPQCSASSRRRRQAPSSVD</sequence>
<feature type="region of interest" description="Disordered" evidence="1">
    <location>
        <begin position="37"/>
        <end position="58"/>
    </location>
</feature>
<evidence type="ECO:0000313" key="3">
    <source>
        <dbReference type="Proteomes" id="UP000681720"/>
    </source>
</evidence>
<organism evidence="2 3">
    <name type="scientific">Rotaria magnacalcarata</name>
    <dbReference type="NCBI Taxonomy" id="392030"/>
    <lineage>
        <taxon>Eukaryota</taxon>
        <taxon>Metazoa</taxon>
        <taxon>Spiralia</taxon>
        <taxon>Gnathifera</taxon>
        <taxon>Rotifera</taxon>
        <taxon>Eurotatoria</taxon>
        <taxon>Bdelloidea</taxon>
        <taxon>Philodinida</taxon>
        <taxon>Philodinidae</taxon>
        <taxon>Rotaria</taxon>
    </lineage>
</organism>
<name>A0A8S2XMW0_9BILA</name>
<dbReference type="EMBL" id="CAJOBJ010081833">
    <property type="protein sequence ID" value="CAF4504469.1"/>
    <property type="molecule type" value="Genomic_DNA"/>
</dbReference>
<feature type="non-terminal residue" evidence="2">
    <location>
        <position position="58"/>
    </location>
</feature>
<dbReference type="AlphaFoldDB" id="A0A8S2XMW0"/>
<comment type="caution">
    <text evidence="2">The sequence shown here is derived from an EMBL/GenBank/DDBJ whole genome shotgun (WGS) entry which is preliminary data.</text>
</comment>
<proteinExistence type="predicted"/>
<dbReference type="Proteomes" id="UP000681720">
    <property type="component" value="Unassembled WGS sequence"/>
</dbReference>
<gene>
    <name evidence="2" type="ORF">GIL414_LOCUS34889</name>
</gene>
<evidence type="ECO:0000313" key="2">
    <source>
        <dbReference type="EMBL" id="CAF4504469.1"/>
    </source>
</evidence>
<reference evidence="2" key="1">
    <citation type="submission" date="2021-02" db="EMBL/GenBank/DDBJ databases">
        <authorList>
            <person name="Nowell W R."/>
        </authorList>
    </citation>
    <scope>NUCLEOTIDE SEQUENCE</scope>
</reference>